<dbReference type="OrthoDB" id="273823at2759"/>
<gene>
    <name evidence="1" type="ORF">GDO78_018246</name>
</gene>
<comment type="caution">
    <text evidence="1">The sequence shown here is derived from an EMBL/GenBank/DDBJ whole genome shotgun (WGS) entry which is preliminary data.</text>
</comment>
<dbReference type="Gene3D" id="3.40.30.10">
    <property type="entry name" value="Glutaredoxin"/>
    <property type="match status" value="1"/>
</dbReference>
<dbReference type="InterPro" id="IPR036249">
    <property type="entry name" value="Thioredoxin-like_sf"/>
</dbReference>
<dbReference type="EMBL" id="WNTK01029922">
    <property type="protein sequence ID" value="KAG9461065.1"/>
    <property type="molecule type" value="Genomic_DNA"/>
</dbReference>
<evidence type="ECO:0000313" key="1">
    <source>
        <dbReference type="EMBL" id="KAG9461065.1"/>
    </source>
</evidence>
<name>A0A8J6E3A0_ELECQ</name>
<dbReference type="PANTHER" id="PTHR46388:SF2">
    <property type="entry name" value="NHL REPEAT-CONTAINING PROTEIN 2"/>
    <property type="match status" value="1"/>
</dbReference>
<dbReference type="SUPFAM" id="SSF52833">
    <property type="entry name" value="Thioredoxin-like"/>
    <property type="match status" value="1"/>
</dbReference>
<organism evidence="1 2">
    <name type="scientific">Eleutherodactylus coqui</name>
    <name type="common">Puerto Rican coqui</name>
    <dbReference type="NCBI Taxonomy" id="57060"/>
    <lineage>
        <taxon>Eukaryota</taxon>
        <taxon>Metazoa</taxon>
        <taxon>Chordata</taxon>
        <taxon>Craniata</taxon>
        <taxon>Vertebrata</taxon>
        <taxon>Euteleostomi</taxon>
        <taxon>Amphibia</taxon>
        <taxon>Batrachia</taxon>
        <taxon>Anura</taxon>
        <taxon>Neobatrachia</taxon>
        <taxon>Hyloidea</taxon>
        <taxon>Eleutherodactylidae</taxon>
        <taxon>Eleutherodactylinae</taxon>
        <taxon>Eleutherodactylus</taxon>
        <taxon>Eleutherodactylus</taxon>
    </lineage>
</organism>
<sequence>MASCSLNDLLELQSPLEGALQEAGSQDERERLVLEYLEKVEGRAAGLRVPDFCPGLQWLNTDGALSLHRDLRGKVVLLDFFTYCCINCMHILPDLHALE</sequence>
<dbReference type="AlphaFoldDB" id="A0A8J6E3A0"/>
<evidence type="ECO:0000313" key="2">
    <source>
        <dbReference type="Proteomes" id="UP000770717"/>
    </source>
</evidence>
<dbReference type="PANTHER" id="PTHR46388">
    <property type="entry name" value="NHL REPEAT-CONTAINING PROTEIN 2"/>
    <property type="match status" value="1"/>
</dbReference>
<feature type="non-terminal residue" evidence="1">
    <location>
        <position position="99"/>
    </location>
</feature>
<dbReference type="Proteomes" id="UP000770717">
    <property type="component" value="Unassembled WGS sequence"/>
</dbReference>
<keyword evidence="2" id="KW-1185">Reference proteome</keyword>
<proteinExistence type="predicted"/>
<reference evidence="1" key="1">
    <citation type="thesis" date="2020" institute="ProQuest LLC" country="789 East Eisenhower Parkway, Ann Arbor, MI, USA">
        <title>Comparative Genomics and Chromosome Evolution.</title>
        <authorList>
            <person name="Mudd A.B."/>
        </authorList>
    </citation>
    <scope>NUCLEOTIDE SEQUENCE</scope>
    <source>
        <strain evidence="1">HN-11 Male</strain>
        <tissue evidence="1">Kidney and liver</tissue>
    </source>
</reference>
<accession>A0A8J6E3A0</accession>
<protein>
    <recommendedName>
        <fullName evidence="3">NHL repeat containing 2</fullName>
    </recommendedName>
</protein>
<evidence type="ECO:0008006" key="3">
    <source>
        <dbReference type="Google" id="ProtNLM"/>
    </source>
</evidence>